<keyword evidence="3 6" id="KW-0812">Transmembrane</keyword>
<evidence type="ECO:0000256" key="1">
    <source>
        <dbReference type="ARBA" id="ARBA00004141"/>
    </source>
</evidence>
<dbReference type="GO" id="GO:0022857">
    <property type="term" value="F:transmembrane transporter activity"/>
    <property type="evidence" value="ECO:0007669"/>
    <property type="project" value="InterPro"/>
</dbReference>
<gene>
    <name evidence="7" type="ORF">Fcan01_21032</name>
</gene>
<dbReference type="PANTHER" id="PTHR11119">
    <property type="entry name" value="XANTHINE-URACIL / VITAMIN C PERMEASE FAMILY MEMBER"/>
    <property type="match status" value="1"/>
</dbReference>
<dbReference type="EMBL" id="LNIX01000019">
    <property type="protein sequence ID" value="OXA44623.1"/>
    <property type="molecule type" value="Genomic_DNA"/>
</dbReference>
<sequence length="477" mass="51395">MIGATVACPVILAPALCMVDDDPDKANLISTLVFMSGIITILQTTLGTRLPIVQGGSASYLLPSLAIMNLPQWKCPENIDGMGDEERRELWQIRMREIQGAIIFAAMFEMVFAFTGVIGYLTKFITPLTVAPAIGMIGLSFFKHVTVQIEKNPGVGFSMLGLLILFSQHLKEIKVWLPFGKRDAKGRRKKFPLFQIYPVLLALILVWGVTAILTVSDVLPKGDPARTDFKIKILHQAPWFRIPYPFQWGWPTVSIGAVIGVLCGVMTSTIESIGDYYACAIVAKTSVPPAHAINRGIFMEGLGCVLSGFWGSGNGSTSYAMNIGTIGITKVASRRVIVTAGALMIIFGMVGKVGALFVLIPDPILGGLFGYTFPLVIAVAIGTLSEVCLESSRNIFIVAFSIFAGLTVSEWAQANATAIQTGSAEMDSIFQILLSTGMFVGGITGFILDNTVPGTIRHPSGTWLNEAEVGRASRHDK</sequence>
<evidence type="ECO:0008006" key="9">
    <source>
        <dbReference type="Google" id="ProtNLM"/>
    </source>
</evidence>
<dbReference type="InterPro" id="IPR006043">
    <property type="entry name" value="NCS2"/>
</dbReference>
<comment type="subcellular location">
    <subcellularLocation>
        <location evidence="1">Membrane</location>
        <topology evidence="1">Multi-pass membrane protein</topology>
    </subcellularLocation>
</comment>
<keyword evidence="4 6" id="KW-1133">Transmembrane helix</keyword>
<accession>A0A226DHA9</accession>
<feature type="transmembrane region" description="Helical" evidence="6">
    <location>
        <begin position="396"/>
        <end position="416"/>
    </location>
</feature>
<keyword evidence="5 6" id="KW-0472">Membrane</keyword>
<evidence type="ECO:0000313" key="7">
    <source>
        <dbReference type="EMBL" id="OXA44623.1"/>
    </source>
</evidence>
<comment type="caution">
    <text evidence="7">The sequence shown here is derived from an EMBL/GenBank/DDBJ whole genome shotgun (WGS) entry which is preliminary data.</text>
</comment>
<proteinExistence type="inferred from homology"/>
<organism evidence="7 8">
    <name type="scientific">Folsomia candida</name>
    <name type="common">Springtail</name>
    <dbReference type="NCBI Taxonomy" id="158441"/>
    <lineage>
        <taxon>Eukaryota</taxon>
        <taxon>Metazoa</taxon>
        <taxon>Ecdysozoa</taxon>
        <taxon>Arthropoda</taxon>
        <taxon>Hexapoda</taxon>
        <taxon>Collembola</taxon>
        <taxon>Entomobryomorpha</taxon>
        <taxon>Isotomoidea</taxon>
        <taxon>Isotomidae</taxon>
        <taxon>Proisotominae</taxon>
        <taxon>Folsomia</taxon>
    </lineage>
</organism>
<evidence type="ECO:0000256" key="4">
    <source>
        <dbReference type="ARBA" id="ARBA00022989"/>
    </source>
</evidence>
<evidence type="ECO:0000256" key="5">
    <source>
        <dbReference type="ARBA" id="ARBA00023136"/>
    </source>
</evidence>
<feature type="transmembrane region" description="Helical" evidence="6">
    <location>
        <begin position="336"/>
        <end position="358"/>
    </location>
</feature>
<comment type="similarity">
    <text evidence="2">Belongs to the nucleobase:cation symporter-2 (NCS2) (TC 2.A.40) family.</text>
</comment>
<feature type="transmembrane region" description="Helical" evidence="6">
    <location>
        <begin position="98"/>
        <end position="118"/>
    </location>
</feature>
<name>A0A226DHA9_FOLCA</name>
<feature type="transmembrane region" description="Helical" evidence="6">
    <location>
        <begin position="248"/>
        <end position="267"/>
    </location>
</feature>
<evidence type="ECO:0000256" key="6">
    <source>
        <dbReference type="SAM" id="Phobius"/>
    </source>
</evidence>
<keyword evidence="8" id="KW-1185">Reference proteome</keyword>
<evidence type="ECO:0000256" key="3">
    <source>
        <dbReference type="ARBA" id="ARBA00022692"/>
    </source>
</evidence>
<reference evidence="7 8" key="1">
    <citation type="submission" date="2015-12" db="EMBL/GenBank/DDBJ databases">
        <title>The genome of Folsomia candida.</title>
        <authorList>
            <person name="Faddeeva A."/>
            <person name="Derks M.F."/>
            <person name="Anvar Y."/>
            <person name="Smit S."/>
            <person name="Van Straalen N."/>
            <person name="Roelofs D."/>
        </authorList>
    </citation>
    <scope>NUCLEOTIDE SEQUENCE [LARGE SCALE GENOMIC DNA]</scope>
    <source>
        <strain evidence="7 8">VU population</strain>
        <tissue evidence="7">Whole body</tissue>
    </source>
</reference>
<dbReference type="AlphaFoldDB" id="A0A226DHA9"/>
<evidence type="ECO:0000256" key="2">
    <source>
        <dbReference type="ARBA" id="ARBA00008821"/>
    </source>
</evidence>
<evidence type="ECO:0000313" key="8">
    <source>
        <dbReference type="Proteomes" id="UP000198287"/>
    </source>
</evidence>
<feature type="transmembrane region" description="Helical" evidence="6">
    <location>
        <begin position="428"/>
        <end position="448"/>
    </location>
</feature>
<protein>
    <recommendedName>
        <fullName evidence="9">Solute carrier family 23 member 2</fullName>
    </recommendedName>
</protein>
<dbReference type="Pfam" id="PF00860">
    <property type="entry name" value="Xan_ur_permease"/>
    <property type="match status" value="1"/>
</dbReference>
<dbReference type="OrthoDB" id="1641903at2759"/>
<dbReference type="STRING" id="158441.A0A226DHA9"/>
<dbReference type="Proteomes" id="UP000198287">
    <property type="component" value="Unassembled WGS sequence"/>
</dbReference>
<dbReference type="OMA" id="NVSAYCR"/>
<feature type="transmembrane region" description="Helical" evidence="6">
    <location>
        <begin position="124"/>
        <end position="142"/>
    </location>
</feature>
<dbReference type="GO" id="GO:0016020">
    <property type="term" value="C:membrane"/>
    <property type="evidence" value="ECO:0007669"/>
    <property type="project" value="UniProtKB-SubCell"/>
</dbReference>
<feature type="transmembrane region" description="Helical" evidence="6">
    <location>
        <begin position="191"/>
        <end position="213"/>
    </location>
</feature>
<feature type="transmembrane region" description="Helical" evidence="6">
    <location>
        <begin position="364"/>
        <end position="384"/>
    </location>
</feature>